<protein>
    <submittedName>
        <fullName evidence="3">Transcriptase</fullName>
    </submittedName>
</protein>
<dbReference type="PROSITE" id="PS00028">
    <property type="entry name" value="ZINC_FINGER_C2H2_1"/>
    <property type="match status" value="1"/>
</dbReference>
<proteinExistence type="predicted"/>
<reference evidence="3" key="1">
    <citation type="submission" date="2023-08" db="EMBL/GenBank/DDBJ databases">
        <authorList>
            <person name="Alioto T."/>
            <person name="Alioto T."/>
            <person name="Gomez Garrido J."/>
        </authorList>
    </citation>
    <scope>NUCLEOTIDE SEQUENCE</scope>
</reference>
<gene>
    <name evidence="3" type="ORF">OCTVUL_1B028371</name>
</gene>
<organism evidence="3 4">
    <name type="scientific">Octopus vulgaris</name>
    <name type="common">Common octopus</name>
    <dbReference type="NCBI Taxonomy" id="6645"/>
    <lineage>
        <taxon>Eukaryota</taxon>
        <taxon>Metazoa</taxon>
        <taxon>Spiralia</taxon>
        <taxon>Lophotrochozoa</taxon>
        <taxon>Mollusca</taxon>
        <taxon>Cephalopoda</taxon>
        <taxon>Coleoidea</taxon>
        <taxon>Octopodiformes</taxon>
        <taxon>Octopoda</taxon>
        <taxon>Incirrata</taxon>
        <taxon>Octopodidae</taxon>
        <taxon>Octopus</taxon>
    </lineage>
</organism>
<dbReference type="AlphaFoldDB" id="A0AA36B0B9"/>
<name>A0AA36B0B9_OCTVU</name>
<evidence type="ECO:0000313" key="3">
    <source>
        <dbReference type="EMBL" id="CAI9724963.1"/>
    </source>
</evidence>
<dbReference type="EMBL" id="OX597819">
    <property type="protein sequence ID" value="CAI9724963.1"/>
    <property type="molecule type" value="Genomic_DNA"/>
</dbReference>
<feature type="domain" description="C2H2-type" evidence="2">
    <location>
        <begin position="25"/>
        <end position="48"/>
    </location>
</feature>
<keyword evidence="1" id="KW-0863">Zinc-finger</keyword>
<dbReference type="PROSITE" id="PS50157">
    <property type="entry name" value="ZINC_FINGER_C2H2_2"/>
    <property type="match status" value="1"/>
</dbReference>
<evidence type="ECO:0000313" key="4">
    <source>
        <dbReference type="Proteomes" id="UP001162480"/>
    </source>
</evidence>
<accession>A0AA36B0B9</accession>
<evidence type="ECO:0000256" key="1">
    <source>
        <dbReference type="PROSITE-ProRule" id="PRU00042"/>
    </source>
</evidence>
<dbReference type="InterPro" id="IPR013087">
    <property type="entry name" value="Znf_C2H2_type"/>
</dbReference>
<keyword evidence="4" id="KW-1185">Reference proteome</keyword>
<evidence type="ECO:0000259" key="2">
    <source>
        <dbReference type="PROSITE" id="PS50157"/>
    </source>
</evidence>
<dbReference type="GO" id="GO:0008270">
    <property type="term" value="F:zinc ion binding"/>
    <property type="evidence" value="ECO:0007669"/>
    <property type="project" value="UniProtKB-KW"/>
</dbReference>
<dbReference type="Proteomes" id="UP001162480">
    <property type="component" value="Chromosome 6"/>
</dbReference>
<keyword evidence="1" id="KW-0862">Zinc</keyword>
<sequence>MRCHAGRCDGGAFRAPAPSPALVSFDCDHCSRSFLTAVGRSQHIRHKHPAVANARRIAARLEQIAKKRADRAAAAEAIGQRRRSCWSDEEVAVLVEKESELIKTGVKQINAAIARFLPGKTAKQLYSGAGVLGVISGYLERCDYNWLSGNYAEPMTSTIRILGLSISLRSTSLLAFGCA</sequence>
<keyword evidence="1" id="KW-0479">Metal-binding</keyword>
<dbReference type="InterPro" id="IPR001005">
    <property type="entry name" value="SANT/Myb"/>
</dbReference>
<dbReference type="CDD" id="cd00167">
    <property type="entry name" value="SANT"/>
    <property type="match status" value="1"/>
</dbReference>